<accession>A0A8T9BMA8</accession>
<dbReference type="InterPro" id="IPR050493">
    <property type="entry name" value="FAD-dep_Monooxygenase_BioMet"/>
</dbReference>
<evidence type="ECO:0000256" key="3">
    <source>
        <dbReference type="ARBA" id="ARBA00022827"/>
    </source>
</evidence>
<name>A0A8T9BMA8_9HELO</name>
<evidence type="ECO:0000256" key="5">
    <source>
        <dbReference type="ARBA" id="ARBA00023033"/>
    </source>
</evidence>
<dbReference type="InterPro" id="IPR002938">
    <property type="entry name" value="FAD-bd"/>
</dbReference>
<evidence type="ECO:0000259" key="6">
    <source>
        <dbReference type="Pfam" id="PF01494"/>
    </source>
</evidence>
<evidence type="ECO:0000313" key="8">
    <source>
        <dbReference type="Proteomes" id="UP000469559"/>
    </source>
</evidence>
<dbReference type="GO" id="GO:0071949">
    <property type="term" value="F:FAD binding"/>
    <property type="evidence" value="ECO:0007669"/>
    <property type="project" value="InterPro"/>
</dbReference>
<dbReference type="InterPro" id="IPR036188">
    <property type="entry name" value="FAD/NAD-bd_sf"/>
</dbReference>
<dbReference type="PANTHER" id="PTHR13789">
    <property type="entry name" value="MONOOXYGENASE"/>
    <property type="match status" value="1"/>
</dbReference>
<dbReference type="AlphaFoldDB" id="A0A8T9BMA8"/>
<dbReference type="Gene3D" id="3.50.50.60">
    <property type="entry name" value="FAD/NAD(P)-binding domain"/>
    <property type="match status" value="1"/>
</dbReference>
<feature type="domain" description="FAD-binding" evidence="6">
    <location>
        <begin position="126"/>
        <end position="330"/>
    </location>
</feature>
<evidence type="ECO:0000256" key="4">
    <source>
        <dbReference type="ARBA" id="ARBA00023002"/>
    </source>
</evidence>
<organism evidence="7 8">
    <name type="scientific">Lachnellula arida</name>
    <dbReference type="NCBI Taxonomy" id="1316785"/>
    <lineage>
        <taxon>Eukaryota</taxon>
        <taxon>Fungi</taxon>
        <taxon>Dikarya</taxon>
        <taxon>Ascomycota</taxon>
        <taxon>Pezizomycotina</taxon>
        <taxon>Leotiomycetes</taxon>
        <taxon>Helotiales</taxon>
        <taxon>Lachnaceae</taxon>
        <taxon>Lachnellula</taxon>
    </lineage>
</organism>
<comment type="similarity">
    <text evidence="1">Belongs to the paxM FAD-dependent monooxygenase family.</text>
</comment>
<dbReference type="PANTHER" id="PTHR13789:SF309">
    <property type="entry name" value="PUTATIVE (AFU_ORTHOLOGUE AFUA_6G14510)-RELATED"/>
    <property type="match status" value="1"/>
</dbReference>
<gene>
    <name evidence="7" type="primary">6HN3M</name>
    <name evidence="7" type="ORF">LARI1_G002504</name>
</gene>
<dbReference type="Pfam" id="PF01494">
    <property type="entry name" value="FAD_binding_3"/>
    <property type="match status" value="1"/>
</dbReference>
<keyword evidence="4" id="KW-0560">Oxidoreductase</keyword>
<evidence type="ECO:0000256" key="2">
    <source>
        <dbReference type="ARBA" id="ARBA00022630"/>
    </source>
</evidence>
<reference evidence="7 8" key="1">
    <citation type="submission" date="2018-05" db="EMBL/GenBank/DDBJ databases">
        <title>Whole genome sequencing for identification of molecular markers to develop diagnostic detection tools for the regulated plant pathogen Lachnellula willkommii.</title>
        <authorList>
            <person name="Giroux E."/>
            <person name="Bilodeau G."/>
        </authorList>
    </citation>
    <scope>NUCLEOTIDE SEQUENCE [LARGE SCALE GENOMIC DNA]</scope>
    <source>
        <strain evidence="7 8">CBS 203.66</strain>
    </source>
</reference>
<sequence length="433" mass="48719">MSSKPALEEIELLEPVLLVLPLPLHCHVSPMSRLLSLRLRPELKKQAHGSASVFLARLIVLDKLIDLEEVQRILYRGDHEGTYITRHWRTGQIIATAPSSAHVLEKFKQARTHRVPLHNVLISNIPEGTIHFNHKVLDHHVTEAGVRLNFEDRPSEAFDLLVAADGLYSASAVAYRKVFPESQIADIKGLHNDSSSWRKDGEVMFLSRLGLGQYGVVAIIRETPEVAAKLHWAKNTGVEGLQRLQEHFATWDPIIGQVLRTMTDIDAYPLDSAPWLEQLVRHDRIAFIGDAAHPTAGAFGLGAALGQGDSWALYRSLQQSYTGDGRNLTLPTGGKTAPEKHYDLRRALGLYNETRRHFLGRVWLQQGLDGVDAAYIAQAASDEAQWIRRFQERHKNQLWMTEHDVEAAFVNTLASEAHWSKEDDREDLVTARL</sequence>
<keyword evidence="8" id="KW-1185">Reference proteome</keyword>
<dbReference type="EMBL" id="QGMF01000053">
    <property type="protein sequence ID" value="TVY20501.1"/>
    <property type="molecule type" value="Genomic_DNA"/>
</dbReference>
<dbReference type="OrthoDB" id="417877at2759"/>
<proteinExistence type="inferred from homology"/>
<dbReference type="SUPFAM" id="SSF51905">
    <property type="entry name" value="FAD/NAD(P)-binding domain"/>
    <property type="match status" value="1"/>
</dbReference>
<protein>
    <submittedName>
        <fullName evidence="7">6-hydroxynicotinate 3-monooxygenase</fullName>
    </submittedName>
</protein>
<keyword evidence="3" id="KW-0274">FAD</keyword>
<dbReference type="GO" id="GO:0004497">
    <property type="term" value="F:monooxygenase activity"/>
    <property type="evidence" value="ECO:0007669"/>
    <property type="project" value="UniProtKB-KW"/>
</dbReference>
<keyword evidence="2" id="KW-0285">Flavoprotein</keyword>
<dbReference type="Proteomes" id="UP000469559">
    <property type="component" value="Unassembled WGS sequence"/>
</dbReference>
<keyword evidence="5" id="KW-0503">Monooxygenase</keyword>
<evidence type="ECO:0000313" key="7">
    <source>
        <dbReference type="EMBL" id="TVY20501.1"/>
    </source>
</evidence>
<comment type="caution">
    <text evidence="7">The sequence shown here is derived from an EMBL/GenBank/DDBJ whole genome shotgun (WGS) entry which is preliminary data.</text>
</comment>
<evidence type="ECO:0000256" key="1">
    <source>
        <dbReference type="ARBA" id="ARBA00007992"/>
    </source>
</evidence>